<evidence type="ECO:0000256" key="1">
    <source>
        <dbReference type="ARBA" id="ARBA00006987"/>
    </source>
</evidence>
<dbReference type="PANTHER" id="PTHR42928">
    <property type="entry name" value="TRICARBOXYLATE-BINDING PROTEIN"/>
    <property type="match status" value="1"/>
</dbReference>
<dbReference type="InterPro" id="IPR042100">
    <property type="entry name" value="Bug_dom1"/>
</dbReference>
<dbReference type="InterPro" id="IPR005064">
    <property type="entry name" value="BUG"/>
</dbReference>
<feature type="chain" id="PRO_5047252580" evidence="2">
    <location>
        <begin position="22"/>
        <end position="321"/>
    </location>
</feature>
<feature type="signal peptide" evidence="2">
    <location>
        <begin position="1"/>
        <end position="21"/>
    </location>
</feature>
<accession>A0ABS5EVC0</accession>
<sequence length="321" mass="33578">MPIPRRALLAAAAAAPAIVHAQGEWKPSRPVTLLVPFGAGSGTDAISRILANLLEGEWGQRVVVDNRAGANGSIAAVANARAAPDGHTLMMTTNTPHAANPTLMRHLDYDPIADCTPIMRAGNYIFAFVIGESVPATDLAGFLTLARARPGQLSYASGNGTGIMAGATLARLAGVDLLHVPYRSTPPAMTDVIGGRVSGMVVDLPAAGPHMRAGKLRALGQTTRLRSRLLPEVPSLHEAGVPGFDIASWAGVIAPPRLPPEIAAGLNATIRRVWDRPDTAARLADLGFEPGSSTPQEFGSFIAREIATWRELARAAGIEPE</sequence>
<comment type="similarity">
    <text evidence="1">Belongs to the UPF0065 (bug) family.</text>
</comment>
<evidence type="ECO:0000313" key="3">
    <source>
        <dbReference type="EMBL" id="MBR0664246.1"/>
    </source>
</evidence>
<evidence type="ECO:0000256" key="2">
    <source>
        <dbReference type="SAM" id="SignalP"/>
    </source>
</evidence>
<dbReference type="Pfam" id="PF03401">
    <property type="entry name" value="TctC"/>
    <property type="match status" value="1"/>
</dbReference>
<dbReference type="PANTHER" id="PTHR42928:SF5">
    <property type="entry name" value="BLR1237 PROTEIN"/>
    <property type="match status" value="1"/>
</dbReference>
<protein>
    <submittedName>
        <fullName evidence="3">Tripartite tricarboxylate transporter substrate binding protein</fullName>
    </submittedName>
</protein>
<dbReference type="Gene3D" id="3.40.190.150">
    <property type="entry name" value="Bordetella uptake gene, domain 1"/>
    <property type="match status" value="1"/>
</dbReference>
<dbReference type="EMBL" id="JAAGBB010000007">
    <property type="protein sequence ID" value="MBR0664246.1"/>
    <property type="molecule type" value="Genomic_DNA"/>
</dbReference>
<reference evidence="4" key="1">
    <citation type="journal article" date="2021" name="Syst. Appl. Microbiol.">
        <title>Roseomonas hellenica sp. nov., isolated from roots of wild-growing Alkanna tinctoria.</title>
        <authorList>
            <person name="Rat A."/>
            <person name="Naranjo H.D."/>
            <person name="Lebbe L."/>
            <person name="Cnockaert M."/>
            <person name="Krigas N."/>
            <person name="Grigoriadou K."/>
            <person name="Maloupa E."/>
            <person name="Willems A."/>
        </authorList>
    </citation>
    <scope>NUCLEOTIDE SEQUENCE [LARGE SCALE GENOMIC DNA]</scope>
    <source>
        <strain evidence="4">LMG 31523</strain>
    </source>
</reference>
<keyword evidence="2" id="KW-0732">Signal</keyword>
<dbReference type="SUPFAM" id="SSF53850">
    <property type="entry name" value="Periplasmic binding protein-like II"/>
    <property type="match status" value="1"/>
</dbReference>
<organism evidence="3 4">
    <name type="scientific">Plastoroseomonas hellenica</name>
    <dbReference type="NCBI Taxonomy" id="2687306"/>
    <lineage>
        <taxon>Bacteria</taxon>
        <taxon>Pseudomonadati</taxon>
        <taxon>Pseudomonadota</taxon>
        <taxon>Alphaproteobacteria</taxon>
        <taxon>Acetobacterales</taxon>
        <taxon>Acetobacteraceae</taxon>
        <taxon>Plastoroseomonas</taxon>
    </lineage>
</organism>
<keyword evidence="4" id="KW-1185">Reference proteome</keyword>
<gene>
    <name evidence="3" type="ORF">GXW71_07740</name>
</gene>
<comment type="caution">
    <text evidence="3">The sequence shown here is derived from an EMBL/GenBank/DDBJ whole genome shotgun (WGS) entry which is preliminary data.</text>
</comment>
<evidence type="ECO:0000313" key="4">
    <source>
        <dbReference type="Proteomes" id="UP001196870"/>
    </source>
</evidence>
<proteinExistence type="inferred from homology"/>
<dbReference type="PIRSF" id="PIRSF017082">
    <property type="entry name" value="YflP"/>
    <property type="match status" value="1"/>
</dbReference>
<dbReference type="Gene3D" id="3.40.190.10">
    <property type="entry name" value="Periplasmic binding protein-like II"/>
    <property type="match status" value="1"/>
</dbReference>
<dbReference type="Proteomes" id="UP001196870">
    <property type="component" value="Unassembled WGS sequence"/>
</dbReference>
<dbReference type="RefSeq" id="WP_211851843.1">
    <property type="nucleotide sequence ID" value="NZ_JAAGBB010000007.1"/>
</dbReference>
<name>A0ABS5EVC0_9PROT</name>